<name>G5BQF8_HETGA</name>
<gene>
    <name evidence="2" type="ORF">GW7_16341</name>
</gene>
<dbReference type="InterPro" id="IPR027970">
    <property type="entry name" value="SPATA31-like"/>
</dbReference>
<evidence type="ECO:0000259" key="1">
    <source>
        <dbReference type="Pfam" id="PF15371"/>
    </source>
</evidence>
<sequence>MECGLCQSERGSWTGSAQYVKGDRAQTLRCVVCPLGQHYTIHFRQLLCPDLLCEVCNTAAKKVRRLSPATPEDAAISLDSTVRRWSPPL</sequence>
<feature type="domain" description="SPATA31-like" evidence="1">
    <location>
        <begin position="25"/>
        <end position="80"/>
    </location>
</feature>
<evidence type="ECO:0000313" key="2">
    <source>
        <dbReference type="EMBL" id="EHB11519.1"/>
    </source>
</evidence>
<dbReference type="EMBL" id="JH171347">
    <property type="protein sequence ID" value="EHB11519.1"/>
    <property type="molecule type" value="Genomic_DNA"/>
</dbReference>
<organism evidence="2 3">
    <name type="scientific">Heterocephalus glaber</name>
    <name type="common">Naked mole rat</name>
    <dbReference type="NCBI Taxonomy" id="10181"/>
    <lineage>
        <taxon>Eukaryota</taxon>
        <taxon>Metazoa</taxon>
        <taxon>Chordata</taxon>
        <taxon>Craniata</taxon>
        <taxon>Vertebrata</taxon>
        <taxon>Euteleostomi</taxon>
        <taxon>Mammalia</taxon>
        <taxon>Eutheria</taxon>
        <taxon>Euarchontoglires</taxon>
        <taxon>Glires</taxon>
        <taxon>Rodentia</taxon>
        <taxon>Hystricomorpha</taxon>
        <taxon>Bathyergidae</taxon>
        <taxon>Heterocephalus</taxon>
    </lineage>
</organism>
<dbReference type="InParanoid" id="G5BQF8"/>
<dbReference type="AlphaFoldDB" id="G5BQF8"/>
<dbReference type="Pfam" id="PF15371">
    <property type="entry name" value="DUF4599"/>
    <property type="match status" value="1"/>
</dbReference>
<dbReference type="Proteomes" id="UP000006813">
    <property type="component" value="Unassembled WGS sequence"/>
</dbReference>
<proteinExistence type="predicted"/>
<evidence type="ECO:0000313" key="3">
    <source>
        <dbReference type="Proteomes" id="UP000006813"/>
    </source>
</evidence>
<accession>G5BQF8</accession>
<protein>
    <recommendedName>
        <fullName evidence="1">SPATA31-like domain-containing protein</fullName>
    </recommendedName>
</protein>
<reference evidence="2 3" key="1">
    <citation type="journal article" date="2011" name="Nature">
        <title>Genome sequencing reveals insights into physiology and longevity of the naked mole rat.</title>
        <authorList>
            <person name="Kim E.B."/>
            <person name="Fang X."/>
            <person name="Fushan A.A."/>
            <person name="Huang Z."/>
            <person name="Lobanov A.V."/>
            <person name="Han L."/>
            <person name="Marino S.M."/>
            <person name="Sun X."/>
            <person name="Turanov A.A."/>
            <person name="Yang P."/>
            <person name="Yim S.H."/>
            <person name="Zhao X."/>
            <person name="Kasaikina M.V."/>
            <person name="Stoletzki N."/>
            <person name="Peng C."/>
            <person name="Polak P."/>
            <person name="Xiong Z."/>
            <person name="Kiezun A."/>
            <person name="Zhu Y."/>
            <person name="Chen Y."/>
            <person name="Kryukov G.V."/>
            <person name="Zhang Q."/>
            <person name="Peshkin L."/>
            <person name="Yang L."/>
            <person name="Bronson R.T."/>
            <person name="Buffenstein R."/>
            <person name="Wang B."/>
            <person name="Han C."/>
            <person name="Li Q."/>
            <person name="Chen L."/>
            <person name="Zhao W."/>
            <person name="Sunyaev S.R."/>
            <person name="Park T.J."/>
            <person name="Zhang G."/>
            <person name="Wang J."/>
            <person name="Gladyshev V.N."/>
        </authorList>
    </citation>
    <scope>NUCLEOTIDE SEQUENCE [LARGE SCALE GENOMIC DNA]</scope>
</reference>